<sequence length="376" mass="40254">MGSARPVICIYVHALAATGVVRNARLIAADLTLAGHDVQLVTALPGGEGVAGVLHHALLPGAGRSRLREKVDAAIALHRHLRTHRPRLLISAGNHGHGTVWAGSLGMRGAKRLYRISNDLMRRVPTAPSGRWTRWARTGMARLIAADAAHLVLVSPTLSETPAFAAAERAGRVTVIANGIDKEAARARIGDAAPHPWLGGDRPVLLAIGRLAPQKNFDTLLRAFALVRRQRPARLILLGESRDDARARLLAQARHLGIGDDLALPGTVANVFPWLARCDAFVLPSWWEGLANVLLEAMAVGAPCVASISAGNAAQLLEDGRYGRLFDPADAGAMALAMMKQIDPATQLRPQERVDAFGMDAVTRSWRDVVDRLLAT</sequence>
<evidence type="ECO:0000313" key="2">
    <source>
        <dbReference type="EMBL" id="EQB14395.1"/>
    </source>
</evidence>
<dbReference type="PATRIC" id="fig|1331060.3.peg.2558"/>
<dbReference type="Pfam" id="PF13692">
    <property type="entry name" value="Glyco_trans_1_4"/>
    <property type="match status" value="1"/>
</dbReference>
<dbReference type="GO" id="GO:0016757">
    <property type="term" value="F:glycosyltransferase activity"/>
    <property type="evidence" value="ECO:0007669"/>
    <property type="project" value="UniProtKB-ARBA"/>
</dbReference>
<evidence type="ECO:0000259" key="1">
    <source>
        <dbReference type="Pfam" id="PF13439"/>
    </source>
</evidence>
<accession>T0IRE3</accession>
<dbReference type="PANTHER" id="PTHR12526:SF637">
    <property type="entry name" value="GLYCOSYLTRANSFERASE EPSF-RELATED"/>
    <property type="match status" value="1"/>
</dbReference>
<evidence type="ECO:0000313" key="3">
    <source>
        <dbReference type="Proteomes" id="UP000015531"/>
    </source>
</evidence>
<protein>
    <submittedName>
        <fullName evidence="2">Glycosyl transferase family 1</fullName>
    </submittedName>
</protein>
<dbReference type="Pfam" id="PF13439">
    <property type="entry name" value="Glyco_transf_4"/>
    <property type="match status" value="1"/>
</dbReference>
<dbReference type="CDD" id="cd03811">
    <property type="entry name" value="GT4_GT28_WabH-like"/>
    <property type="match status" value="1"/>
</dbReference>
<keyword evidence="2" id="KW-0808">Transferase</keyword>
<dbReference type="InterPro" id="IPR028098">
    <property type="entry name" value="Glyco_trans_4-like_N"/>
</dbReference>
<feature type="domain" description="Glycosyltransferase subfamily 4-like N-terminal" evidence="1">
    <location>
        <begin position="19"/>
        <end position="183"/>
    </location>
</feature>
<proteinExistence type="predicted"/>
<dbReference type="eggNOG" id="COG0438">
    <property type="taxonomic scope" value="Bacteria"/>
</dbReference>
<organism evidence="2 3">
    <name type="scientific">Sphingobium lactosutens DS20</name>
    <dbReference type="NCBI Taxonomy" id="1331060"/>
    <lineage>
        <taxon>Bacteria</taxon>
        <taxon>Pseudomonadati</taxon>
        <taxon>Pseudomonadota</taxon>
        <taxon>Alphaproteobacteria</taxon>
        <taxon>Sphingomonadales</taxon>
        <taxon>Sphingomonadaceae</taxon>
        <taxon>Sphingobium</taxon>
    </lineage>
</organism>
<dbReference type="SUPFAM" id="SSF53756">
    <property type="entry name" value="UDP-Glycosyltransferase/glycogen phosphorylase"/>
    <property type="match status" value="1"/>
</dbReference>
<name>T0IRE3_9SPHN</name>
<dbReference type="EMBL" id="ATDP01000091">
    <property type="protein sequence ID" value="EQB14395.1"/>
    <property type="molecule type" value="Genomic_DNA"/>
</dbReference>
<gene>
    <name evidence="2" type="ORF">RLDS_13425</name>
</gene>
<dbReference type="Proteomes" id="UP000015531">
    <property type="component" value="Unassembled WGS sequence"/>
</dbReference>
<dbReference type="AlphaFoldDB" id="T0IRE3"/>
<keyword evidence="3" id="KW-1185">Reference proteome</keyword>
<comment type="caution">
    <text evidence="2">The sequence shown here is derived from an EMBL/GenBank/DDBJ whole genome shotgun (WGS) entry which is preliminary data.</text>
</comment>
<reference evidence="2 3" key="1">
    <citation type="journal article" date="2013" name="Genome Announc.">
        <title>Draft Genome Sequence of Sphingobium lactosutens Strain DS20T, Isolated from a Hexachlorocyclohexane Dumpsite.</title>
        <authorList>
            <person name="Kumar R."/>
            <person name="Dwivedi V."/>
            <person name="Negi V."/>
            <person name="Khurana J.P."/>
            <person name="Lal R."/>
        </authorList>
    </citation>
    <scope>NUCLEOTIDE SEQUENCE [LARGE SCALE GENOMIC DNA]</scope>
    <source>
        <strain evidence="2 3">DS20</strain>
    </source>
</reference>
<dbReference type="Gene3D" id="3.40.50.2000">
    <property type="entry name" value="Glycogen Phosphorylase B"/>
    <property type="match status" value="2"/>
</dbReference>
<dbReference type="PANTHER" id="PTHR12526">
    <property type="entry name" value="GLYCOSYLTRANSFERASE"/>
    <property type="match status" value="1"/>
</dbReference>